<dbReference type="HOGENOM" id="CLU_2666596_0_0_6"/>
<protein>
    <submittedName>
        <fullName evidence="2">Uncharacterized protein</fullName>
    </submittedName>
</protein>
<dbReference type="EMBL" id="LN614827">
    <property type="protein sequence ID" value="CEG57430.1"/>
    <property type="molecule type" value="Genomic_DNA"/>
</dbReference>
<dbReference type="AlphaFoldDB" id="A0A098G7E4"/>
<sequence length="75" mass="8451">MSRIVYDKATLLSLRPATSKRIPSIPEEIRITQHTKVNTLFNNRSNSCKPETPHNNNKRDDLDPNGPAMTAISAY</sequence>
<feature type="region of interest" description="Disordered" evidence="1">
    <location>
        <begin position="41"/>
        <end position="75"/>
    </location>
</feature>
<keyword evidence="3" id="KW-1185">Reference proteome</keyword>
<evidence type="ECO:0000313" key="3">
    <source>
        <dbReference type="Proteomes" id="UP000032430"/>
    </source>
</evidence>
<gene>
    <name evidence="2" type="ORF">LFA_2044</name>
</gene>
<dbReference type="Proteomes" id="UP000032430">
    <property type="component" value="Chromosome I"/>
</dbReference>
<evidence type="ECO:0000313" key="2">
    <source>
        <dbReference type="EMBL" id="CEG57430.1"/>
    </source>
</evidence>
<feature type="compositionally biased region" description="Polar residues" evidence="1">
    <location>
        <begin position="41"/>
        <end position="55"/>
    </location>
</feature>
<evidence type="ECO:0000256" key="1">
    <source>
        <dbReference type="SAM" id="MobiDB-lite"/>
    </source>
</evidence>
<dbReference type="KEGG" id="lfa:LFA_2044"/>
<dbReference type="OrthoDB" id="9959365at2"/>
<reference evidence="3" key="1">
    <citation type="submission" date="2014-09" db="EMBL/GenBank/DDBJ databases">
        <authorList>
            <person name="Gomez-Valero L."/>
        </authorList>
    </citation>
    <scope>NUCLEOTIDE SEQUENCE [LARGE SCALE GENOMIC DNA]</scope>
    <source>
        <strain evidence="3">ATCC700992</strain>
    </source>
</reference>
<accession>A0A098G7E4</accession>
<dbReference type="RefSeq" id="WP_157010332.1">
    <property type="nucleotide sequence ID" value="NZ_LN614827.1"/>
</dbReference>
<name>A0A098G7E4_9GAMM</name>
<proteinExistence type="predicted"/>
<organism evidence="2 3">
    <name type="scientific">Legionella fallonii LLAP-10</name>
    <dbReference type="NCBI Taxonomy" id="1212491"/>
    <lineage>
        <taxon>Bacteria</taxon>
        <taxon>Pseudomonadati</taxon>
        <taxon>Pseudomonadota</taxon>
        <taxon>Gammaproteobacteria</taxon>
        <taxon>Legionellales</taxon>
        <taxon>Legionellaceae</taxon>
        <taxon>Legionella</taxon>
    </lineage>
</organism>